<proteinExistence type="inferred from homology"/>
<name>A0A1G7IZS5_9FLAO</name>
<comment type="similarity">
    <text evidence="1">Belongs to the sulfatase family.</text>
</comment>
<dbReference type="OrthoDB" id="9789742at2"/>
<feature type="chain" id="PRO_5011752653" evidence="5">
    <location>
        <begin position="21"/>
        <end position="506"/>
    </location>
</feature>
<sequence length="506" mass="56716">MNYFFTLIFLLSFFSHGLSAQDSGRPNIIVIDVDELRWDALGITGHPFVRTPNIDRIAKEGMLMKNSFVVSPICGPSRGSILTGQYAHTNGSYKNTLPYGFNQTLTTYPMLLQAAGYKTCFIGKWETGRYADTTPHPGFDRWFCTGPNRAYKMDPTVNVDGVPTEFKGHATDISCNEAVRFIKENSDGPFNIVLMPRSVHTSYGTEDLLASERNRNLYKDVPIIRARSADSPILGQPAVKNAKLPPPTDEGIRNVSPILSDIDDSPIVGKPALKNIKMTPPTDEDIRNISRMLVDIDDGVGLILKTLEEEGILDETMIIFTGDNGFFFGEHGLTEKRAPYEESIRVPFFVRYPPLVKAGSTSEVSILNIDVAPTILSLAGLPIPKYTEGRSFLPVFAGGKLEEPRPALLFEFYPEWYGVKKNGGGIQPWKAVRTDEWKYVNWTDLPNADELYNLVDDPLEMNNLIQNDKYNQVVKDMKAELEKQKKLYNDPGIMFQVMSSYAKTQK</sequence>
<dbReference type="RefSeq" id="WP_091874195.1">
    <property type="nucleotide sequence ID" value="NZ_FNAO01000016.1"/>
</dbReference>
<dbReference type="PROSITE" id="PS00523">
    <property type="entry name" value="SULFATASE_1"/>
    <property type="match status" value="1"/>
</dbReference>
<keyword evidence="3" id="KW-0378">Hydrolase</keyword>
<evidence type="ECO:0000256" key="2">
    <source>
        <dbReference type="ARBA" id="ARBA00022723"/>
    </source>
</evidence>
<keyword evidence="2" id="KW-0479">Metal-binding</keyword>
<dbReference type="GO" id="GO:0046872">
    <property type="term" value="F:metal ion binding"/>
    <property type="evidence" value="ECO:0007669"/>
    <property type="project" value="UniProtKB-KW"/>
</dbReference>
<dbReference type="GO" id="GO:0004065">
    <property type="term" value="F:arylsulfatase activity"/>
    <property type="evidence" value="ECO:0007669"/>
    <property type="project" value="TreeGrafter"/>
</dbReference>
<accession>A0A1G7IZS5</accession>
<dbReference type="PANTHER" id="PTHR42693:SF53">
    <property type="entry name" value="ENDO-4-O-SULFATASE"/>
    <property type="match status" value="1"/>
</dbReference>
<evidence type="ECO:0000256" key="5">
    <source>
        <dbReference type="SAM" id="SignalP"/>
    </source>
</evidence>
<dbReference type="Proteomes" id="UP000199109">
    <property type="component" value="Unassembled WGS sequence"/>
</dbReference>
<dbReference type="Gene3D" id="3.40.720.10">
    <property type="entry name" value="Alkaline Phosphatase, subunit A"/>
    <property type="match status" value="1"/>
</dbReference>
<dbReference type="InterPro" id="IPR050738">
    <property type="entry name" value="Sulfatase"/>
</dbReference>
<evidence type="ECO:0000256" key="4">
    <source>
        <dbReference type="ARBA" id="ARBA00022837"/>
    </source>
</evidence>
<dbReference type="Pfam" id="PF00884">
    <property type="entry name" value="Sulfatase"/>
    <property type="match status" value="1"/>
</dbReference>
<keyword evidence="4" id="KW-0106">Calcium</keyword>
<evidence type="ECO:0000313" key="8">
    <source>
        <dbReference type="Proteomes" id="UP000199109"/>
    </source>
</evidence>
<evidence type="ECO:0000256" key="1">
    <source>
        <dbReference type="ARBA" id="ARBA00008779"/>
    </source>
</evidence>
<dbReference type="EMBL" id="FNAO01000016">
    <property type="protein sequence ID" value="SDF18242.1"/>
    <property type="molecule type" value="Genomic_DNA"/>
</dbReference>
<evidence type="ECO:0000256" key="3">
    <source>
        <dbReference type="ARBA" id="ARBA00022801"/>
    </source>
</evidence>
<protein>
    <submittedName>
        <fullName evidence="7">N-acetylglucosamine-6-sulfatase</fullName>
    </submittedName>
</protein>
<evidence type="ECO:0000259" key="6">
    <source>
        <dbReference type="Pfam" id="PF00884"/>
    </source>
</evidence>
<dbReference type="InterPro" id="IPR017850">
    <property type="entry name" value="Alkaline_phosphatase_core_sf"/>
</dbReference>
<dbReference type="STRING" id="641691.SAMN05421636_1169"/>
<gene>
    <name evidence="7" type="ORF">SAMN05421636_1169</name>
</gene>
<dbReference type="InterPro" id="IPR000917">
    <property type="entry name" value="Sulfatase_N"/>
</dbReference>
<keyword evidence="8" id="KW-1185">Reference proteome</keyword>
<evidence type="ECO:0000313" key="7">
    <source>
        <dbReference type="EMBL" id="SDF18242.1"/>
    </source>
</evidence>
<feature type="signal peptide" evidence="5">
    <location>
        <begin position="1"/>
        <end position="20"/>
    </location>
</feature>
<feature type="domain" description="Sulfatase N-terminal" evidence="6">
    <location>
        <begin position="26"/>
        <end position="380"/>
    </location>
</feature>
<organism evidence="7 8">
    <name type="scientific">Pricia antarctica</name>
    <dbReference type="NCBI Taxonomy" id="641691"/>
    <lineage>
        <taxon>Bacteria</taxon>
        <taxon>Pseudomonadati</taxon>
        <taxon>Bacteroidota</taxon>
        <taxon>Flavobacteriia</taxon>
        <taxon>Flavobacteriales</taxon>
        <taxon>Flavobacteriaceae</taxon>
        <taxon>Pricia</taxon>
    </lineage>
</organism>
<dbReference type="SUPFAM" id="SSF53649">
    <property type="entry name" value="Alkaline phosphatase-like"/>
    <property type="match status" value="1"/>
</dbReference>
<reference evidence="7 8" key="1">
    <citation type="submission" date="2016-10" db="EMBL/GenBank/DDBJ databases">
        <authorList>
            <person name="de Groot N.N."/>
        </authorList>
    </citation>
    <scope>NUCLEOTIDE SEQUENCE [LARGE SCALE GENOMIC DNA]</scope>
    <source>
        <strain evidence="7 8">DSM 23421</strain>
    </source>
</reference>
<dbReference type="InterPro" id="IPR024607">
    <property type="entry name" value="Sulfatase_CS"/>
</dbReference>
<keyword evidence="5" id="KW-0732">Signal</keyword>
<dbReference type="PANTHER" id="PTHR42693">
    <property type="entry name" value="ARYLSULFATASE FAMILY MEMBER"/>
    <property type="match status" value="1"/>
</dbReference>
<dbReference type="AlphaFoldDB" id="A0A1G7IZS5"/>